<evidence type="ECO:0000256" key="1">
    <source>
        <dbReference type="ARBA" id="ARBA00004141"/>
    </source>
</evidence>
<evidence type="ECO:0000256" key="4">
    <source>
        <dbReference type="ARBA" id="ARBA00022692"/>
    </source>
</evidence>
<keyword evidence="14" id="KW-1185">Reference proteome</keyword>
<organism evidence="13 14">
    <name type="scientific">Orchesella dallaii</name>
    <dbReference type="NCBI Taxonomy" id="48710"/>
    <lineage>
        <taxon>Eukaryota</taxon>
        <taxon>Metazoa</taxon>
        <taxon>Ecdysozoa</taxon>
        <taxon>Arthropoda</taxon>
        <taxon>Hexapoda</taxon>
        <taxon>Collembola</taxon>
        <taxon>Entomobryomorpha</taxon>
        <taxon>Entomobryoidea</taxon>
        <taxon>Orchesellidae</taxon>
        <taxon>Orchesellinae</taxon>
        <taxon>Orchesella</taxon>
    </lineage>
</organism>
<comment type="subcellular location">
    <subcellularLocation>
        <location evidence="1">Membrane</location>
        <topology evidence="1">Multi-pass membrane protein</topology>
    </subcellularLocation>
</comment>
<name>A0ABP1QWL2_9HEXA</name>
<comment type="catalytic activity">
    <reaction evidence="11">
        <text>a CDP-1,2-diacyl-sn-glycerol + a 1,2-diacyl-sn-glycero-3-phospho-(1'-sn-glycerol) = a cardiolipin + CMP + H(+)</text>
        <dbReference type="Rhea" id="RHEA:32931"/>
        <dbReference type="ChEBI" id="CHEBI:15378"/>
        <dbReference type="ChEBI" id="CHEBI:58332"/>
        <dbReference type="ChEBI" id="CHEBI:60377"/>
        <dbReference type="ChEBI" id="CHEBI:62237"/>
        <dbReference type="ChEBI" id="CHEBI:64716"/>
        <dbReference type="EC" id="2.7.8.41"/>
    </reaction>
</comment>
<dbReference type="EMBL" id="CAXLJM020000046">
    <property type="protein sequence ID" value="CAL8111634.1"/>
    <property type="molecule type" value="Genomic_DNA"/>
</dbReference>
<keyword evidence="6" id="KW-0443">Lipid metabolism</keyword>
<gene>
    <name evidence="13" type="ORF">ODALV1_LOCUS15217</name>
</gene>
<evidence type="ECO:0000256" key="11">
    <source>
        <dbReference type="ARBA" id="ARBA00047433"/>
    </source>
</evidence>
<dbReference type="InterPro" id="IPR050324">
    <property type="entry name" value="CDP-alcohol_PTase-I"/>
</dbReference>
<dbReference type="Gene3D" id="1.20.120.1760">
    <property type="match status" value="1"/>
</dbReference>
<dbReference type="Proteomes" id="UP001642540">
    <property type="component" value="Unassembled WGS sequence"/>
</dbReference>
<dbReference type="PANTHER" id="PTHR14269">
    <property type="entry name" value="CDP-DIACYLGLYCEROL--GLYCEROL-3-PHOSPHATE 3-PHOSPHATIDYLTRANSFERASE-RELATED"/>
    <property type="match status" value="1"/>
</dbReference>
<evidence type="ECO:0000313" key="13">
    <source>
        <dbReference type="EMBL" id="CAL8111634.1"/>
    </source>
</evidence>
<keyword evidence="9" id="KW-1208">Phospholipid metabolism</keyword>
<keyword evidence="5 12" id="KW-1133">Transmembrane helix</keyword>
<evidence type="ECO:0000256" key="5">
    <source>
        <dbReference type="ARBA" id="ARBA00022989"/>
    </source>
</evidence>
<sequence>MLNLLYLHNGVLRSRLQLSTLLLRNSQTNFLKPFRSFQQSCYLCGRLWPSSRRDHVRNRKLERNQMQVLMPAQTPKNGRVRNAGYCVMKSSKENIWTIPNALCFLRIGMTPFIAHMIVHSQYGPAIGLLAVAGVTDLLDGWIARVVPGQSTVMGSFLDPLADKILVGTLFLSLTYMDLIPVPLTVLIVGRDAILIAAGFYIRYQSLDPPKTLSRYFNVTLPTAQLAPSFISKVNTGLQLTVVGATLASTVLTGYDLHPYLQILWYTTAATTIGSAIYYCFAKDTVKLLRQTSSKMKFRAKKKI</sequence>
<feature type="transmembrane region" description="Helical" evidence="12">
    <location>
        <begin position="178"/>
        <end position="201"/>
    </location>
</feature>
<protein>
    <recommendedName>
        <fullName evidence="10">cardiolipin synthase (CMP-forming)</fullName>
        <ecNumber evidence="10">2.7.8.41</ecNumber>
    </recommendedName>
</protein>
<dbReference type="InterPro" id="IPR000462">
    <property type="entry name" value="CDP-OH_P_trans"/>
</dbReference>
<evidence type="ECO:0000256" key="2">
    <source>
        <dbReference type="ARBA" id="ARBA00022516"/>
    </source>
</evidence>
<evidence type="ECO:0000256" key="3">
    <source>
        <dbReference type="ARBA" id="ARBA00022679"/>
    </source>
</evidence>
<reference evidence="13 14" key="1">
    <citation type="submission" date="2024-08" db="EMBL/GenBank/DDBJ databases">
        <authorList>
            <person name="Cucini C."/>
            <person name="Frati F."/>
        </authorList>
    </citation>
    <scope>NUCLEOTIDE SEQUENCE [LARGE SCALE GENOMIC DNA]</scope>
</reference>
<comment type="caution">
    <text evidence="13">The sequence shown here is derived from an EMBL/GenBank/DDBJ whole genome shotgun (WGS) entry which is preliminary data.</text>
</comment>
<dbReference type="InterPro" id="IPR043130">
    <property type="entry name" value="CDP-OH_PTrfase_TM_dom"/>
</dbReference>
<evidence type="ECO:0000256" key="12">
    <source>
        <dbReference type="SAM" id="Phobius"/>
    </source>
</evidence>
<evidence type="ECO:0000256" key="8">
    <source>
        <dbReference type="ARBA" id="ARBA00023209"/>
    </source>
</evidence>
<evidence type="ECO:0000256" key="9">
    <source>
        <dbReference type="ARBA" id="ARBA00023264"/>
    </source>
</evidence>
<evidence type="ECO:0000256" key="6">
    <source>
        <dbReference type="ARBA" id="ARBA00023098"/>
    </source>
</evidence>
<keyword evidence="8" id="KW-0594">Phospholipid biosynthesis</keyword>
<proteinExistence type="predicted"/>
<keyword evidence="7 12" id="KW-0472">Membrane</keyword>
<keyword evidence="3" id="KW-0808">Transferase</keyword>
<feature type="transmembrane region" description="Helical" evidence="12">
    <location>
        <begin position="262"/>
        <end position="280"/>
    </location>
</feature>
<evidence type="ECO:0000256" key="7">
    <source>
        <dbReference type="ARBA" id="ARBA00023136"/>
    </source>
</evidence>
<accession>A0ABP1QWL2</accession>
<dbReference type="EC" id="2.7.8.41" evidence="10"/>
<dbReference type="Pfam" id="PF01066">
    <property type="entry name" value="CDP-OH_P_transf"/>
    <property type="match status" value="1"/>
</dbReference>
<evidence type="ECO:0000313" key="14">
    <source>
        <dbReference type="Proteomes" id="UP001642540"/>
    </source>
</evidence>
<dbReference type="PANTHER" id="PTHR14269:SF60">
    <property type="entry name" value="CARDIOLIPIN SYNTHASE (CMP-FORMING)"/>
    <property type="match status" value="1"/>
</dbReference>
<keyword evidence="4 12" id="KW-0812">Transmembrane</keyword>
<evidence type="ECO:0000256" key="10">
    <source>
        <dbReference type="ARBA" id="ARBA00039001"/>
    </source>
</evidence>
<keyword evidence="2" id="KW-0444">Lipid biosynthesis</keyword>